<gene>
    <name evidence="4" type="ORF">OL599_07000</name>
</gene>
<proteinExistence type="inferred from homology"/>
<dbReference type="FunFam" id="3.40.50.720:FF:000084">
    <property type="entry name" value="Short-chain dehydrogenase reductase"/>
    <property type="match status" value="1"/>
</dbReference>
<dbReference type="EC" id="1.1.1.47" evidence="4"/>
<evidence type="ECO:0000256" key="1">
    <source>
        <dbReference type="ARBA" id="ARBA00006484"/>
    </source>
</evidence>
<sequence length="253" mass="26396">MSLFSLAGRVALVTGSSRGLGLGMAQGLAEAGATVVLNGRDPATLAPVAADLRAAGHRVDTEAFDVSDEAAVRAGVEAVAARHGRLDILLANAGTHGAKPLAEWRVEDWDRVLRTNLTACFFAAQQAAAHMIRQRHGRIIFTGSLTGSRGRPTIHGYAASKSALAAIARTLAAELGPHGITVNTLAPGYFETELSAGLRADTAFVERMTTRIPLRRWGTPRDLAGIAVFLASEAGSYVTGQELYVDGGLGTAL</sequence>
<dbReference type="PRINTS" id="PR00080">
    <property type="entry name" value="SDRFAMILY"/>
</dbReference>
<dbReference type="Gene3D" id="3.40.50.720">
    <property type="entry name" value="NAD(P)-binding Rossmann-like Domain"/>
    <property type="match status" value="1"/>
</dbReference>
<dbReference type="InterPro" id="IPR036291">
    <property type="entry name" value="NAD(P)-bd_dom_sf"/>
</dbReference>
<evidence type="ECO:0000313" key="4">
    <source>
        <dbReference type="EMBL" id="MCW3474325.1"/>
    </source>
</evidence>
<organism evidence="4 5">
    <name type="scientific">Limobrevibacterium gyesilva</name>
    <dbReference type="NCBI Taxonomy" id="2991712"/>
    <lineage>
        <taxon>Bacteria</taxon>
        <taxon>Pseudomonadati</taxon>
        <taxon>Pseudomonadota</taxon>
        <taxon>Alphaproteobacteria</taxon>
        <taxon>Acetobacterales</taxon>
        <taxon>Acetobacteraceae</taxon>
        <taxon>Limobrevibacterium</taxon>
    </lineage>
</organism>
<dbReference type="SMART" id="SM00822">
    <property type="entry name" value="PKS_KR"/>
    <property type="match status" value="1"/>
</dbReference>
<dbReference type="RefSeq" id="WP_264712952.1">
    <property type="nucleotide sequence ID" value="NZ_JAPDNT010000003.1"/>
</dbReference>
<dbReference type="PANTHER" id="PTHR42760:SF133">
    <property type="entry name" value="3-OXOACYL-[ACYL-CARRIER-PROTEIN] REDUCTASE"/>
    <property type="match status" value="1"/>
</dbReference>
<dbReference type="PANTHER" id="PTHR42760">
    <property type="entry name" value="SHORT-CHAIN DEHYDROGENASES/REDUCTASES FAMILY MEMBER"/>
    <property type="match status" value="1"/>
</dbReference>
<comment type="similarity">
    <text evidence="1">Belongs to the short-chain dehydrogenases/reductases (SDR) family.</text>
</comment>
<dbReference type="PROSITE" id="PS00061">
    <property type="entry name" value="ADH_SHORT"/>
    <property type="match status" value="1"/>
</dbReference>
<dbReference type="SUPFAM" id="SSF51735">
    <property type="entry name" value="NAD(P)-binding Rossmann-fold domains"/>
    <property type="match status" value="1"/>
</dbReference>
<reference evidence="4" key="1">
    <citation type="submission" date="2022-09" db="EMBL/GenBank/DDBJ databases">
        <title>Rhodovastum sp. nov. RN2-1 isolated from soil in Seongnam, South Korea.</title>
        <authorList>
            <person name="Le N.T."/>
        </authorList>
    </citation>
    <scope>NUCLEOTIDE SEQUENCE</scope>
    <source>
        <strain evidence="4">RN2-1</strain>
    </source>
</reference>
<dbReference type="NCBIfam" id="NF005559">
    <property type="entry name" value="PRK07231.1"/>
    <property type="match status" value="1"/>
</dbReference>
<reference evidence="4" key="2">
    <citation type="submission" date="2022-10" db="EMBL/GenBank/DDBJ databases">
        <authorList>
            <person name="Trinh H.N."/>
        </authorList>
    </citation>
    <scope>NUCLEOTIDE SEQUENCE</scope>
    <source>
        <strain evidence="4">RN2-1</strain>
    </source>
</reference>
<feature type="domain" description="Ketoreductase" evidence="3">
    <location>
        <begin position="9"/>
        <end position="188"/>
    </location>
</feature>
<dbReference type="EMBL" id="JAPDNT010000003">
    <property type="protein sequence ID" value="MCW3474325.1"/>
    <property type="molecule type" value="Genomic_DNA"/>
</dbReference>
<name>A0AA41YPX2_9PROT</name>
<keyword evidence="2 4" id="KW-0560">Oxidoreductase</keyword>
<evidence type="ECO:0000256" key="2">
    <source>
        <dbReference type="ARBA" id="ARBA00023002"/>
    </source>
</evidence>
<dbReference type="Proteomes" id="UP001165679">
    <property type="component" value="Unassembled WGS sequence"/>
</dbReference>
<dbReference type="PRINTS" id="PR00081">
    <property type="entry name" value="GDHRDH"/>
</dbReference>
<accession>A0AA41YPX2</accession>
<dbReference type="InterPro" id="IPR020904">
    <property type="entry name" value="Sc_DH/Rdtase_CS"/>
</dbReference>
<evidence type="ECO:0000313" key="5">
    <source>
        <dbReference type="Proteomes" id="UP001165679"/>
    </source>
</evidence>
<dbReference type="AlphaFoldDB" id="A0AA41YPX2"/>
<dbReference type="GO" id="GO:0047936">
    <property type="term" value="F:glucose 1-dehydrogenase [NAD(P)+] activity"/>
    <property type="evidence" value="ECO:0007669"/>
    <property type="project" value="UniProtKB-EC"/>
</dbReference>
<comment type="caution">
    <text evidence="4">The sequence shown here is derived from an EMBL/GenBank/DDBJ whole genome shotgun (WGS) entry which is preliminary data.</text>
</comment>
<evidence type="ECO:0000259" key="3">
    <source>
        <dbReference type="SMART" id="SM00822"/>
    </source>
</evidence>
<dbReference type="InterPro" id="IPR002347">
    <property type="entry name" value="SDR_fam"/>
</dbReference>
<protein>
    <submittedName>
        <fullName evidence="4">Glucose 1-dehydrogenase</fullName>
        <ecNumber evidence="4">1.1.1.47</ecNumber>
    </submittedName>
</protein>
<dbReference type="InterPro" id="IPR057326">
    <property type="entry name" value="KR_dom"/>
</dbReference>
<keyword evidence="5" id="KW-1185">Reference proteome</keyword>
<dbReference type="Pfam" id="PF13561">
    <property type="entry name" value="adh_short_C2"/>
    <property type="match status" value="1"/>
</dbReference>